<accession>A0A7X0JEB4</accession>
<dbReference type="EMBL" id="JACHBT010000017">
    <property type="protein sequence ID" value="MBB6506053.1"/>
    <property type="molecule type" value="Genomic_DNA"/>
</dbReference>
<organism evidence="2 3">
    <name type="scientific">Sphingomonas endophytica</name>
    <dbReference type="NCBI Taxonomy" id="869719"/>
    <lineage>
        <taxon>Bacteria</taxon>
        <taxon>Pseudomonadati</taxon>
        <taxon>Pseudomonadota</taxon>
        <taxon>Alphaproteobacteria</taxon>
        <taxon>Sphingomonadales</taxon>
        <taxon>Sphingomonadaceae</taxon>
        <taxon>Sphingomonas</taxon>
    </lineage>
</organism>
<dbReference type="PROSITE" id="PS51257">
    <property type="entry name" value="PROKAR_LIPOPROTEIN"/>
    <property type="match status" value="1"/>
</dbReference>
<sequence>MRVRPNLALFTFAAATALSACERRTPETESRPDKPRPIAPAAKGIDAPPELPAAAR</sequence>
<evidence type="ECO:0000313" key="2">
    <source>
        <dbReference type="EMBL" id="MBB6506053.1"/>
    </source>
</evidence>
<gene>
    <name evidence="2" type="ORF">F4693_003050</name>
</gene>
<reference evidence="2 3" key="1">
    <citation type="submission" date="2020-08" db="EMBL/GenBank/DDBJ databases">
        <title>The Agave Microbiome: Exploring the role of microbial communities in plant adaptations to desert environments.</title>
        <authorList>
            <person name="Partida-Martinez L.P."/>
        </authorList>
    </citation>
    <scope>NUCLEOTIDE SEQUENCE [LARGE SCALE GENOMIC DNA]</scope>
    <source>
        <strain evidence="2 3">AS3.13</strain>
    </source>
</reference>
<evidence type="ECO:0000313" key="3">
    <source>
        <dbReference type="Proteomes" id="UP000522313"/>
    </source>
</evidence>
<reference evidence="2 3" key="2">
    <citation type="submission" date="2020-08" db="EMBL/GenBank/DDBJ databases">
        <authorList>
            <person name="Partida-Martinez L."/>
            <person name="Huntemann M."/>
            <person name="Clum A."/>
            <person name="Wang J."/>
            <person name="Palaniappan K."/>
            <person name="Ritter S."/>
            <person name="Chen I.-M."/>
            <person name="Stamatis D."/>
            <person name="Reddy T."/>
            <person name="O'Malley R."/>
            <person name="Daum C."/>
            <person name="Shapiro N."/>
            <person name="Ivanova N."/>
            <person name="Kyrpides N."/>
            <person name="Woyke T."/>
        </authorList>
    </citation>
    <scope>NUCLEOTIDE SEQUENCE [LARGE SCALE GENOMIC DNA]</scope>
    <source>
        <strain evidence="2 3">AS3.13</strain>
    </source>
</reference>
<evidence type="ECO:0000256" key="1">
    <source>
        <dbReference type="SAM" id="MobiDB-lite"/>
    </source>
</evidence>
<dbReference type="Proteomes" id="UP000522313">
    <property type="component" value="Unassembled WGS sequence"/>
</dbReference>
<comment type="caution">
    <text evidence="2">The sequence shown here is derived from an EMBL/GenBank/DDBJ whole genome shotgun (WGS) entry which is preliminary data.</text>
</comment>
<protein>
    <submittedName>
        <fullName evidence="2">Uncharacterized protein</fullName>
    </submittedName>
</protein>
<dbReference type="RefSeq" id="WP_184507256.1">
    <property type="nucleotide sequence ID" value="NZ_JACHBT010000017.1"/>
</dbReference>
<dbReference type="AlphaFoldDB" id="A0A7X0JEB4"/>
<feature type="compositionally biased region" description="Basic and acidic residues" evidence="1">
    <location>
        <begin position="21"/>
        <end position="36"/>
    </location>
</feature>
<name>A0A7X0JEB4_9SPHN</name>
<proteinExistence type="predicted"/>
<feature type="region of interest" description="Disordered" evidence="1">
    <location>
        <begin position="21"/>
        <end position="56"/>
    </location>
</feature>